<feature type="compositionally biased region" description="Acidic residues" evidence="1">
    <location>
        <begin position="21"/>
        <end position="30"/>
    </location>
</feature>
<sequence length="767" mass="81776">MARGGGRRGKRGAADPSETQEAPEEDDTEQEAPPLPQKRKMLSKSDTVCCGSCGVKRSDPSAQWPEVPNETGEVERVGFACIPCWDPYERVFKHETSWTKHCAKLKGDSKYKKRVDDTKDISKNPEKAAFDQEEVNAVVEQGYTTIGNYICMKPELLEKQAGGNVTVGMADISTQKVLAPLTKQKLTAVCAAHPDKPPVEVQTFTTVKCQKVACTLPRRAALTDTQSQVEMKKALAEVTKMLPVPCRGHVKPPDIDSLVKQLQGAKLARAAGGAARPDGGEQVSEAAAGAADAAGGGASGAADAEAAAAPDEGDDDESSGKASNSDGEASGAAPAAGPAASVAAMTVVGRAAGGRRGGGQHGLSPAASAEKLRLDELVHDYPLAAILEGTKMGDRTYALRRFNPKQRGVEINRAKHLAKVDAAIALHKNLATMTPKDRATQFDIIGDSDVLDASTFLDRLICKVVSEAEAGDDVVKALLPWAPADADQGAAFQLKRPRVHLLRMSNNDKANACRDTFLNSFLAEVVAKGEASVEIVRSCAREFVSECSVVLGDKEKFPDWVNIAAVLQVCAEALLVISDSSPKAADMVTDRAAVRKMLNGTYSKEWTLCRDSLMSDPHWARLTTEYLEHALSDLQVGPEILAAVAKVKSNQLDSAVTASRKLKGWIDRSRTGGVLELEKAFAEWVVQATSAAGEHSLGYDAIGQIREVISNLIAASTAKKASGILDTARLTASEEAMELTQTKLGSERKRDAVLNRMKECTKEDGPQ</sequence>
<evidence type="ECO:0000256" key="1">
    <source>
        <dbReference type="SAM" id="MobiDB-lite"/>
    </source>
</evidence>
<dbReference type="Proteomes" id="UP001189429">
    <property type="component" value="Unassembled WGS sequence"/>
</dbReference>
<dbReference type="EMBL" id="CAUYUJ010020615">
    <property type="protein sequence ID" value="CAK0899472.1"/>
    <property type="molecule type" value="Genomic_DNA"/>
</dbReference>
<feature type="compositionally biased region" description="Low complexity" evidence="1">
    <location>
        <begin position="329"/>
        <end position="338"/>
    </location>
</feature>
<feature type="compositionally biased region" description="Basic residues" evidence="1">
    <location>
        <begin position="1"/>
        <end position="11"/>
    </location>
</feature>
<gene>
    <name evidence="2" type="ORF">PCOR1329_LOCUS76975</name>
</gene>
<feature type="compositionally biased region" description="Low complexity" evidence="1">
    <location>
        <begin position="300"/>
        <end position="310"/>
    </location>
</feature>
<feature type="region of interest" description="Disordered" evidence="1">
    <location>
        <begin position="270"/>
        <end position="338"/>
    </location>
</feature>
<evidence type="ECO:0000313" key="3">
    <source>
        <dbReference type="Proteomes" id="UP001189429"/>
    </source>
</evidence>
<feature type="region of interest" description="Disordered" evidence="1">
    <location>
        <begin position="1"/>
        <end position="45"/>
    </location>
</feature>
<name>A0ABN9XIA1_9DINO</name>
<proteinExistence type="predicted"/>
<feature type="compositionally biased region" description="Low complexity" evidence="1">
    <location>
        <begin position="284"/>
        <end position="293"/>
    </location>
</feature>
<keyword evidence="3" id="KW-1185">Reference proteome</keyword>
<comment type="caution">
    <text evidence="2">The sequence shown here is derived from an EMBL/GenBank/DDBJ whole genome shotgun (WGS) entry which is preliminary data.</text>
</comment>
<protein>
    <submittedName>
        <fullName evidence="2">Uncharacterized protein</fullName>
    </submittedName>
</protein>
<organism evidence="2 3">
    <name type="scientific">Prorocentrum cordatum</name>
    <dbReference type="NCBI Taxonomy" id="2364126"/>
    <lineage>
        <taxon>Eukaryota</taxon>
        <taxon>Sar</taxon>
        <taxon>Alveolata</taxon>
        <taxon>Dinophyceae</taxon>
        <taxon>Prorocentrales</taxon>
        <taxon>Prorocentraceae</taxon>
        <taxon>Prorocentrum</taxon>
    </lineage>
</organism>
<accession>A0ABN9XIA1</accession>
<evidence type="ECO:0000313" key="2">
    <source>
        <dbReference type="EMBL" id="CAK0899472.1"/>
    </source>
</evidence>
<reference evidence="2" key="1">
    <citation type="submission" date="2023-10" db="EMBL/GenBank/DDBJ databases">
        <authorList>
            <person name="Chen Y."/>
            <person name="Shah S."/>
            <person name="Dougan E. K."/>
            <person name="Thang M."/>
            <person name="Chan C."/>
        </authorList>
    </citation>
    <scope>NUCLEOTIDE SEQUENCE [LARGE SCALE GENOMIC DNA]</scope>
</reference>